<sequence length="1016" mass="114384">MPTDIAVPLRDTLQRLSNRKSACSEATVQADIRQLLLTGGLGLAEENLEVNLESQVGGRRRIDIEVGYTVIEVKKSLASMATVRDAEIQLADYVDLRTRETGQRYVGILTDGREWRAYQIHDGVLTEASRYTLKTGRPDLTSLLYWLEGVLATRAGISPTPAEIRERLGAQSTSFALDKAGLAALFHAHGSMPTVQLKRQLWADLLRGAFGTQFAESTELFLEHTLLVNSAEIIAHMVLGFDVADLQPGTLLGGEHFRLARISGVVEHDFFDWVLEVPGGEAFIRTLARRLARFDWRQVEHDVLKVLYESIISAETRSRLGEYYTPDWLAEQVVAETVTDPLRQRVLDPACGSGTFLFHAVRRYLTAAEQAGMDLADAIEGVTRNVHGLDLHPVAVTLARVTYLLAIGRDRLRDERRRSVHVPVYLGDSVQWRPEDEDDLFSDGQVVIATVEEGPQLYDNKLRFPETLLADAAGFDNLVDELTELAASPRRPGAIPSLTALFNRRAIPPEHREPISNNFALLCRLHDDGRDHIWGYYVRNLARPRWLSRPENRVHVLVGNPPWLAYRRMPADMQRRFRELCETRGLWHGKEVATHQDLSGLFVARTVQQFLSVGGTFAFVMPNAALDRGYFAGFRSGLYADKVELTTVAFTRSWDLRRLRPHFFPRGAAVVFGQRTGPDRGASELPISTLRWIGRIPKQGNTWNAVAPSLTFEPAQLVLHDSMTLESPYEPRFFQGATFIPRVLFLVERKPTGPLGLPSGRRAVRSERSAKEKIPWKHLPSLEGVVESEFLRPILLGETVLPYRLLPPREVVVPIQGTQLLDGVHPQLDLYPDLARWWRRAEKIWLDNRPSERLSLAEQLDFRSKLSIQMQPSPLRVVYGASGMHVAAALVDDPVPLCDKALYWGTVNSRAEGHYLCAILNSPSLTRLVRPLMSYGKDERHIDKHVWKLPIPLFDGTDDLHSRLAELGQRQAALVDRLGLDENADFITLRRLVRKALAAGPYADEINELVVFLLDQ</sequence>
<feature type="domain" description="DNA methylase adenine-specific" evidence="4">
    <location>
        <begin position="301"/>
        <end position="405"/>
    </location>
</feature>
<dbReference type="InterPro" id="IPR003356">
    <property type="entry name" value="DNA_methylase_A-5"/>
</dbReference>
<keyword evidence="3" id="KW-0680">Restriction system</keyword>
<evidence type="ECO:0000313" key="5">
    <source>
        <dbReference type="EMBL" id="MCP2349365.1"/>
    </source>
</evidence>
<evidence type="ECO:0000256" key="1">
    <source>
        <dbReference type="ARBA" id="ARBA00022603"/>
    </source>
</evidence>
<dbReference type="InterPro" id="IPR050953">
    <property type="entry name" value="N4_N6_ade-DNA_methylase"/>
</dbReference>
<comment type="caution">
    <text evidence="5">The sequence shown here is derived from an EMBL/GenBank/DDBJ whole genome shotgun (WGS) entry which is preliminary data.</text>
</comment>
<dbReference type="InterPro" id="IPR002052">
    <property type="entry name" value="DNA_methylase_N6_adenine_CS"/>
</dbReference>
<dbReference type="PROSITE" id="PS00092">
    <property type="entry name" value="N6_MTASE"/>
    <property type="match status" value="1"/>
</dbReference>
<dbReference type="GO" id="GO:0032259">
    <property type="term" value="P:methylation"/>
    <property type="evidence" value="ECO:0007669"/>
    <property type="project" value="UniProtKB-KW"/>
</dbReference>
<dbReference type="PANTHER" id="PTHR33841">
    <property type="entry name" value="DNA METHYLTRANSFERASE YEEA-RELATED"/>
    <property type="match status" value="1"/>
</dbReference>
<proteinExistence type="predicted"/>
<gene>
    <name evidence="5" type="ORF">HD595_005487</name>
</gene>
<dbReference type="SUPFAM" id="SSF53335">
    <property type="entry name" value="S-adenosyl-L-methionine-dependent methyltransferases"/>
    <property type="match status" value="1"/>
</dbReference>
<reference evidence="5 6" key="1">
    <citation type="submission" date="2022-06" db="EMBL/GenBank/DDBJ databases">
        <title>Sequencing the genomes of 1000 actinobacteria strains.</title>
        <authorList>
            <person name="Klenk H.-P."/>
        </authorList>
    </citation>
    <scope>NUCLEOTIDE SEQUENCE [LARGE SCALE GENOMIC DNA]</scope>
    <source>
        <strain evidence="5 6">DSM 44170</strain>
    </source>
</reference>
<dbReference type="GO" id="GO:0008168">
    <property type="term" value="F:methyltransferase activity"/>
    <property type="evidence" value="ECO:0007669"/>
    <property type="project" value="UniProtKB-KW"/>
</dbReference>
<name>A0ABT1K5T1_9ACTN</name>
<organism evidence="5 6">
    <name type="scientific">Nonomuraea roseoviolacea subsp. carminata</name>
    <dbReference type="NCBI Taxonomy" id="160689"/>
    <lineage>
        <taxon>Bacteria</taxon>
        <taxon>Bacillati</taxon>
        <taxon>Actinomycetota</taxon>
        <taxon>Actinomycetes</taxon>
        <taxon>Streptosporangiales</taxon>
        <taxon>Streptosporangiaceae</taxon>
        <taxon>Nonomuraea</taxon>
    </lineage>
</organism>
<keyword evidence="2" id="KW-0808">Transferase</keyword>
<keyword evidence="6" id="KW-1185">Reference proteome</keyword>
<keyword evidence="1 5" id="KW-0489">Methyltransferase</keyword>
<dbReference type="InterPro" id="IPR029063">
    <property type="entry name" value="SAM-dependent_MTases_sf"/>
</dbReference>
<evidence type="ECO:0000313" key="6">
    <source>
        <dbReference type="Proteomes" id="UP001320766"/>
    </source>
</evidence>
<dbReference type="EMBL" id="JAMZEC010000001">
    <property type="protein sequence ID" value="MCP2349365.1"/>
    <property type="molecule type" value="Genomic_DNA"/>
</dbReference>
<evidence type="ECO:0000259" key="4">
    <source>
        <dbReference type="Pfam" id="PF02384"/>
    </source>
</evidence>
<dbReference type="RefSeq" id="WP_253773860.1">
    <property type="nucleotide sequence ID" value="NZ_BAAAVE010000008.1"/>
</dbReference>
<accession>A0ABT1K5T1</accession>
<evidence type="ECO:0000256" key="3">
    <source>
        <dbReference type="ARBA" id="ARBA00022747"/>
    </source>
</evidence>
<dbReference type="Gene3D" id="3.40.50.150">
    <property type="entry name" value="Vaccinia Virus protein VP39"/>
    <property type="match status" value="1"/>
</dbReference>
<dbReference type="PANTHER" id="PTHR33841:SF4">
    <property type="entry name" value="RESTRICTION MODIFICATION SYSTEM DNA SPECIFICITY DOMAIN"/>
    <property type="match status" value="1"/>
</dbReference>
<dbReference type="Pfam" id="PF02384">
    <property type="entry name" value="N6_Mtase"/>
    <property type="match status" value="1"/>
</dbReference>
<protein>
    <submittedName>
        <fullName evidence="5">SAM-dependent methyltransferase</fullName>
    </submittedName>
</protein>
<evidence type="ECO:0000256" key="2">
    <source>
        <dbReference type="ARBA" id="ARBA00022679"/>
    </source>
</evidence>
<dbReference type="Proteomes" id="UP001320766">
    <property type="component" value="Unassembled WGS sequence"/>
</dbReference>
<dbReference type="PRINTS" id="PR00507">
    <property type="entry name" value="N12N6MTFRASE"/>
</dbReference>